<dbReference type="RefSeq" id="WP_077811682.1">
    <property type="nucleotide sequence ID" value="NZ_CP014692.1"/>
</dbReference>
<keyword evidence="14" id="KW-1185">Reference proteome</keyword>
<feature type="compositionally biased region" description="Low complexity" evidence="10">
    <location>
        <begin position="81"/>
        <end position="101"/>
    </location>
</feature>
<evidence type="ECO:0000256" key="4">
    <source>
        <dbReference type="ARBA" id="ARBA00022475"/>
    </source>
</evidence>
<evidence type="ECO:0000313" key="13">
    <source>
        <dbReference type="EMBL" id="AQS83652.1"/>
    </source>
</evidence>
<evidence type="ECO:0000256" key="6">
    <source>
        <dbReference type="ARBA" id="ARBA00022692"/>
    </source>
</evidence>
<evidence type="ECO:0000256" key="5">
    <source>
        <dbReference type="ARBA" id="ARBA00022519"/>
    </source>
</evidence>
<evidence type="ECO:0000256" key="2">
    <source>
        <dbReference type="ARBA" id="ARBA00006555"/>
    </source>
</evidence>
<dbReference type="GO" id="GO:0005886">
    <property type="term" value="C:plasma membrane"/>
    <property type="evidence" value="ECO:0007669"/>
    <property type="project" value="UniProtKB-SubCell"/>
</dbReference>
<evidence type="ECO:0000256" key="10">
    <source>
        <dbReference type="SAM" id="MobiDB-lite"/>
    </source>
</evidence>
<keyword evidence="9 11" id="KW-0472">Membrane</keyword>
<keyword evidence="6 11" id="KW-0812">Transmembrane</keyword>
<accession>A0A1U9KD05</accession>
<dbReference type="EMBL" id="CP014692">
    <property type="protein sequence ID" value="AQS83652.1"/>
    <property type="molecule type" value="Genomic_DNA"/>
</dbReference>
<dbReference type="Pfam" id="PF03544">
    <property type="entry name" value="TonB_C"/>
    <property type="match status" value="1"/>
</dbReference>
<dbReference type="InterPro" id="IPR006260">
    <property type="entry name" value="TonB/TolA_C"/>
</dbReference>
<feature type="transmembrane region" description="Helical" evidence="11">
    <location>
        <begin position="34"/>
        <end position="54"/>
    </location>
</feature>
<comment type="subcellular location">
    <subcellularLocation>
        <location evidence="1">Cell inner membrane</location>
        <topology evidence="1">Single-pass membrane protein</topology>
        <orientation evidence="1">Periplasmic side</orientation>
    </subcellularLocation>
</comment>
<keyword evidence="7" id="KW-0653">Protein transport</keyword>
<name>A0A1U9KD05_ACEAC</name>
<evidence type="ECO:0000256" key="8">
    <source>
        <dbReference type="ARBA" id="ARBA00022989"/>
    </source>
</evidence>
<organism evidence="13 14">
    <name type="scientific">Acetobacter aceti</name>
    <dbReference type="NCBI Taxonomy" id="435"/>
    <lineage>
        <taxon>Bacteria</taxon>
        <taxon>Pseudomonadati</taxon>
        <taxon>Pseudomonadota</taxon>
        <taxon>Alphaproteobacteria</taxon>
        <taxon>Acetobacterales</taxon>
        <taxon>Acetobacteraceae</taxon>
        <taxon>Acetobacter</taxon>
        <taxon>Acetobacter subgen. Acetobacter</taxon>
    </lineage>
</organism>
<feature type="region of interest" description="Disordered" evidence="10">
    <location>
        <begin position="81"/>
        <end position="130"/>
    </location>
</feature>
<reference evidence="13 14" key="1">
    <citation type="submission" date="2016-03" db="EMBL/GenBank/DDBJ databases">
        <title>Acetic acid bacteria sequencing.</title>
        <authorList>
            <person name="Brandt J."/>
            <person name="Jakob F."/>
            <person name="Vogel R.F."/>
        </authorList>
    </citation>
    <scope>NUCLEOTIDE SEQUENCE [LARGE SCALE GENOMIC DNA]</scope>
    <source>
        <strain evidence="13 14">TMW2.1153</strain>
    </source>
</reference>
<dbReference type="Proteomes" id="UP000188937">
    <property type="component" value="Chromosome"/>
</dbReference>
<dbReference type="PROSITE" id="PS52015">
    <property type="entry name" value="TONB_CTD"/>
    <property type="match status" value="1"/>
</dbReference>
<dbReference type="Gene3D" id="3.30.1150.10">
    <property type="match status" value="1"/>
</dbReference>
<evidence type="ECO:0000259" key="12">
    <source>
        <dbReference type="PROSITE" id="PS52015"/>
    </source>
</evidence>
<sequence length="282" mass="30411">MSIFLVTDDDGSEEFSFAEREDLRRHLEGRRENIRWAVSFLVVAGVSLGVVWAVTMVPRVEIPVDAPPPAAIAIDLAPLPAAAPTPQTDTPSGPQQTQEQPVPEPEPLPALTAPLSPAPNPPVPLPKMEKPHPIKKKVKALAVPQKPQPVKLPTALDNTVPPSSVAPLSQAAAAPVSAASSSRTSHEKMTWQGQVLAQLERYKRYPAEAQSRRQEGAPLLSFSMDRKGHILSAKIIKSSGYSVLDQETLALVRRAEPLPPPPDSVPGEPLTLTVPVDFYVHE</sequence>
<dbReference type="STRING" id="435.A0U92_01460"/>
<evidence type="ECO:0000256" key="3">
    <source>
        <dbReference type="ARBA" id="ARBA00022448"/>
    </source>
</evidence>
<dbReference type="PANTHER" id="PTHR33446">
    <property type="entry name" value="PROTEIN TONB-RELATED"/>
    <property type="match status" value="1"/>
</dbReference>
<keyword evidence="5" id="KW-0997">Cell inner membrane</keyword>
<dbReference type="InterPro" id="IPR037682">
    <property type="entry name" value="TonB_C"/>
</dbReference>
<keyword evidence="3" id="KW-0813">Transport</keyword>
<evidence type="ECO:0000313" key="14">
    <source>
        <dbReference type="Proteomes" id="UP000188937"/>
    </source>
</evidence>
<gene>
    <name evidence="13" type="ORF">A0U92_01460</name>
</gene>
<keyword evidence="4" id="KW-1003">Cell membrane</keyword>
<dbReference type="InterPro" id="IPR051045">
    <property type="entry name" value="TonB-dependent_transducer"/>
</dbReference>
<dbReference type="SUPFAM" id="SSF74653">
    <property type="entry name" value="TolA/TonB C-terminal domain"/>
    <property type="match status" value="1"/>
</dbReference>
<evidence type="ECO:0000256" key="1">
    <source>
        <dbReference type="ARBA" id="ARBA00004383"/>
    </source>
</evidence>
<comment type="similarity">
    <text evidence="2">Belongs to the TonB family.</text>
</comment>
<dbReference type="OrthoDB" id="8481221at2"/>
<feature type="domain" description="TonB C-terminal" evidence="12">
    <location>
        <begin position="190"/>
        <end position="282"/>
    </location>
</feature>
<keyword evidence="8 11" id="KW-1133">Transmembrane helix</keyword>
<dbReference type="AlphaFoldDB" id="A0A1U9KD05"/>
<dbReference type="GO" id="GO:0055085">
    <property type="term" value="P:transmembrane transport"/>
    <property type="evidence" value="ECO:0007669"/>
    <property type="project" value="InterPro"/>
</dbReference>
<dbReference type="GO" id="GO:0015031">
    <property type="term" value="P:protein transport"/>
    <property type="evidence" value="ECO:0007669"/>
    <property type="project" value="UniProtKB-KW"/>
</dbReference>
<dbReference type="NCBIfam" id="TIGR01352">
    <property type="entry name" value="tonB_Cterm"/>
    <property type="match status" value="1"/>
</dbReference>
<evidence type="ECO:0000256" key="7">
    <source>
        <dbReference type="ARBA" id="ARBA00022927"/>
    </source>
</evidence>
<evidence type="ECO:0000256" key="9">
    <source>
        <dbReference type="ARBA" id="ARBA00023136"/>
    </source>
</evidence>
<feature type="region of interest" description="Disordered" evidence="10">
    <location>
        <begin position="144"/>
        <end position="167"/>
    </location>
</feature>
<evidence type="ECO:0000256" key="11">
    <source>
        <dbReference type="SAM" id="Phobius"/>
    </source>
</evidence>
<feature type="compositionally biased region" description="Pro residues" evidence="10">
    <location>
        <begin position="116"/>
        <end position="125"/>
    </location>
</feature>
<protein>
    <submittedName>
        <fullName evidence="13">Energy transducer TonB</fullName>
    </submittedName>
</protein>
<proteinExistence type="inferred from homology"/>
<dbReference type="KEGG" id="aace:A0U92_01460"/>